<dbReference type="EMBL" id="UASJ01000001">
    <property type="protein sequence ID" value="SQB64581.1"/>
    <property type="molecule type" value="Genomic_DNA"/>
</dbReference>
<dbReference type="PROSITE" id="PS50173">
    <property type="entry name" value="UMUC"/>
    <property type="match status" value="1"/>
</dbReference>
<feature type="domain" description="UmuC" evidence="7">
    <location>
        <begin position="38"/>
        <end position="223"/>
    </location>
</feature>
<evidence type="ECO:0000259" key="7">
    <source>
        <dbReference type="PROSITE" id="PS50173"/>
    </source>
</evidence>
<dbReference type="InterPro" id="IPR050116">
    <property type="entry name" value="DNA_polymerase-Y"/>
</dbReference>
<evidence type="ECO:0000256" key="6">
    <source>
        <dbReference type="ARBA" id="ARBA00025589"/>
    </source>
</evidence>
<evidence type="ECO:0000256" key="3">
    <source>
        <dbReference type="ARBA" id="ARBA00023199"/>
    </source>
</evidence>
<dbReference type="InterPro" id="IPR043502">
    <property type="entry name" value="DNA/RNA_pol_sf"/>
</dbReference>
<dbReference type="InterPro" id="IPR017961">
    <property type="entry name" value="DNA_pol_Y-fam_little_finger"/>
</dbReference>
<comment type="function">
    <text evidence="6">Poorly processive, error-prone DNA polymerase involved in untargeted mutagenesis. Copies undamaged DNA at stalled replication forks, which arise in vivo from mismatched or misaligned primer ends. These misaligned primers can be extended by PolIV. Exhibits no 3'-5' exonuclease (proofreading) activity. May be involved in translesional synthesis, in conjunction with the beta clamp from PolIII.</text>
</comment>
<keyword evidence="2" id="KW-0227">DNA damage</keyword>
<accession>A0A2X2YNX9</accession>
<dbReference type="PANTHER" id="PTHR11076">
    <property type="entry name" value="DNA REPAIR POLYMERASE UMUC / TRANSFERASE FAMILY MEMBER"/>
    <property type="match status" value="1"/>
</dbReference>
<dbReference type="GeneID" id="55565764"/>
<dbReference type="GO" id="GO:0042276">
    <property type="term" value="P:error-prone translesion synthesis"/>
    <property type="evidence" value="ECO:0007669"/>
    <property type="project" value="TreeGrafter"/>
</dbReference>
<organism evidence="8 9">
    <name type="scientific">Mobiluncus curtisii</name>
    <dbReference type="NCBI Taxonomy" id="2051"/>
    <lineage>
        <taxon>Bacteria</taxon>
        <taxon>Bacillati</taxon>
        <taxon>Actinomycetota</taxon>
        <taxon>Actinomycetes</taxon>
        <taxon>Actinomycetales</taxon>
        <taxon>Actinomycetaceae</taxon>
        <taxon>Mobiluncus</taxon>
    </lineage>
</organism>
<evidence type="ECO:0000313" key="8">
    <source>
        <dbReference type="EMBL" id="SQB64581.1"/>
    </source>
</evidence>
<dbReference type="GO" id="GO:0003684">
    <property type="term" value="F:damaged DNA binding"/>
    <property type="evidence" value="ECO:0007669"/>
    <property type="project" value="InterPro"/>
</dbReference>
<evidence type="ECO:0000256" key="2">
    <source>
        <dbReference type="ARBA" id="ARBA00022763"/>
    </source>
</evidence>
<dbReference type="InterPro" id="IPR001126">
    <property type="entry name" value="UmuC"/>
</dbReference>
<evidence type="ECO:0000256" key="5">
    <source>
        <dbReference type="ARBA" id="ARBA00023236"/>
    </source>
</evidence>
<evidence type="ECO:0000256" key="1">
    <source>
        <dbReference type="ARBA" id="ARBA00010945"/>
    </source>
</evidence>
<comment type="similarity">
    <text evidence="1">Belongs to the DNA polymerase type-Y family.</text>
</comment>
<dbReference type="Gene3D" id="1.10.150.20">
    <property type="entry name" value="5' to 3' exonuclease, C-terminal subdomain"/>
    <property type="match status" value="1"/>
</dbReference>
<dbReference type="Gene3D" id="3.40.1170.60">
    <property type="match status" value="1"/>
</dbReference>
<protein>
    <submittedName>
        <fullName evidence="8">DNA polymerase V subunit UmuC</fullName>
    </submittedName>
</protein>
<dbReference type="InterPro" id="IPR025188">
    <property type="entry name" value="DUF4113"/>
</dbReference>
<proteinExistence type="inferred from homology"/>
<keyword evidence="3" id="KW-0741">SOS mutagenesis</keyword>
<name>A0A2X2YNX9_9ACTO</name>
<dbReference type="Pfam" id="PF00817">
    <property type="entry name" value="IMS"/>
    <property type="match status" value="1"/>
</dbReference>
<dbReference type="Pfam" id="PF11799">
    <property type="entry name" value="IMS_C"/>
    <property type="match status" value="1"/>
</dbReference>
<dbReference type="GO" id="GO:0006281">
    <property type="term" value="P:DNA repair"/>
    <property type="evidence" value="ECO:0007669"/>
    <property type="project" value="UniProtKB-KW"/>
</dbReference>
<dbReference type="Proteomes" id="UP000250245">
    <property type="component" value="Unassembled WGS sequence"/>
</dbReference>
<dbReference type="PANTHER" id="PTHR11076:SF34">
    <property type="entry name" value="PROTEIN UMUC"/>
    <property type="match status" value="1"/>
</dbReference>
<evidence type="ECO:0000313" key="9">
    <source>
        <dbReference type="Proteomes" id="UP000250245"/>
    </source>
</evidence>
<dbReference type="GO" id="GO:0005829">
    <property type="term" value="C:cytosol"/>
    <property type="evidence" value="ECO:0007669"/>
    <property type="project" value="TreeGrafter"/>
</dbReference>
<reference evidence="8 9" key="1">
    <citation type="submission" date="2018-06" db="EMBL/GenBank/DDBJ databases">
        <authorList>
            <consortium name="Pathogen Informatics"/>
            <person name="Doyle S."/>
        </authorList>
    </citation>
    <scope>NUCLEOTIDE SEQUENCE [LARGE SCALE GENOMIC DNA]</scope>
    <source>
        <strain evidence="8 9">NCTC11820</strain>
    </source>
</reference>
<keyword evidence="4" id="KW-0234">DNA repair</keyword>
<dbReference type="Gene3D" id="3.30.70.270">
    <property type="match status" value="1"/>
</dbReference>
<dbReference type="InterPro" id="IPR043128">
    <property type="entry name" value="Rev_trsase/Diguanyl_cyclase"/>
</dbReference>
<dbReference type="Pfam" id="PF13438">
    <property type="entry name" value="DUF4113"/>
    <property type="match status" value="1"/>
</dbReference>
<keyword evidence="5" id="KW-0742">SOS response</keyword>
<gene>
    <name evidence="8" type="primary">umuC</name>
    <name evidence="8" type="ORF">NCTC11820_00931</name>
</gene>
<evidence type="ECO:0000256" key="4">
    <source>
        <dbReference type="ARBA" id="ARBA00023204"/>
    </source>
</evidence>
<dbReference type="SUPFAM" id="SSF56672">
    <property type="entry name" value="DNA/RNA polymerases"/>
    <property type="match status" value="1"/>
</dbReference>
<sequence>MSAPTLNPEGCHEPEQTSRCEVNAREGCKDQSGLVHRFALVDVDSCFASCERIFHPELFGRPVVVLSNNDGCVVARSREAKALGIKMGMPWFQIRARAEACGVVARSSNYELYGSISARIMEILRQFSASVEVYSIDEAFLTLYGRPTEFVGIARSLRSRILHDLGVPVSVGIAPTRTLAKLASHGAKHTPALGGVASWDAYTPAQHDRILRGTEIADLWGIGRRLKNRLEALGITDALQLQRANPGEIRRRFNVNLQQTVLELNGVPCIEIIERDAVRTHQVMYSRSFSTPVRGVTQAYQVLSIYSQNVTHRLRRQQMTAGALWAFASTAWYKEPFSRISAMAPLHPRTDDPVTVLKAAAKVLLGQVDPRADYVRAGICLTDLGKPDPQEPLPIFAPDPESRRRGKIIDRVNAAVGEGSVGLGLAGLKAAPDWTMKREMLSNRGTTHWSELALVR</sequence>
<dbReference type="AlphaFoldDB" id="A0A2X2YNX9"/>
<dbReference type="RefSeq" id="WP_013189535.1">
    <property type="nucleotide sequence ID" value="NZ_CP068112.1"/>
</dbReference>
<dbReference type="GO" id="GO:0009432">
    <property type="term" value="P:SOS response"/>
    <property type="evidence" value="ECO:0007669"/>
    <property type="project" value="UniProtKB-KW"/>
</dbReference>
<dbReference type="CDD" id="cd01700">
    <property type="entry name" value="PolY_Pol_V_umuC"/>
    <property type="match status" value="1"/>
</dbReference>
<dbReference type="GO" id="GO:0003887">
    <property type="term" value="F:DNA-directed DNA polymerase activity"/>
    <property type="evidence" value="ECO:0007669"/>
    <property type="project" value="TreeGrafter"/>
</dbReference>
<dbReference type="OMA" id="NHTEQLM"/>